<reference evidence="2" key="1">
    <citation type="journal article" date="2019" name="Int. J. Syst. Evol. Microbiol.">
        <title>The Global Catalogue of Microorganisms (GCM) 10K type strain sequencing project: providing services to taxonomists for standard genome sequencing and annotation.</title>
        <authorList>
            <consortium name="The Broad Institute Genomics Platform"/>
            <consortium name="The Broad Institute Genome Sequencing Center for Infectious Disease"/>
            <person name="Wu L."/>
            <person name="Ma J."/>
        </authorList>
    </citation>
    <scope>NUCLEOTIDE SEQUENCE [LARGE SCALE GENOMIC DNA]</scope>
    <source>
        <strain evidence="2">JCM 13378</strain>
    </source>
</reference>
<sequence length="72" mass="9034">MENKVLIDLQEVKRVYELLEVIHDFFHQPEKYQDFERLENFIKQNYPELRDVYYDVVWSWLPKKVQDEITDQ</sequence>
<proteinExistence type="predicted"/>
<name>A0ABP3GAC0_9ALTE</name>
<accession>A0ABP3GAC0</accession>
<dbReference type="RefSeq" id="WP_343840445.1">
    <property type="nucleotide sequence ID" value="NZ_BAAAEI010000001.1"/>
</dbReference>
<protein>
    <submittedName>
        <fullName evidence="1">Uncharacterized protein</fullName>
    </submittedName>
</protein>
<dbReference type="Proteomes" id="UP001501757">
    <property type="component" value="Unassembled WGS sequence"/>
</dbReference>
<comment type="caution">
    <text evidence="1">The sequence shown here is derived from an EMBL/GenBank/DDBJ whole genome shotgun (WGS) entry which is preliminary data.</text>
</comment>
<dbReference type="EMBL" id="BAAAEI010000001">
    <property type="protein sequence ID" value="GAA0340480.1"/>
    <property type="molecule type" value="Genomic_DNA"/>
</dbReference>
<keyword evidence="2" id="KW-1185">Reference proteome</keyword>
<evidence type="ECO:0000313" key="1">
    <source>
        <dbReference type="EMBL" id="GAA0340480.1"/>
    </source>
</evidence>
<gene>
    <name evidence="1" type="ORF">GCM10009092_01220</name>
</gene>
<evidence type="ECO:0000313" key="2">
    <source>
        <dbReference type="Proteomes" id="UP001501757"/>
    </source>
</evidence>
<organism evidence="1 2">
    <name type="scientific">Bowmanella denitrificans</name>
    <dbReference type="NCBI Taxonomy" id="366582"/>
    <lineage>
        <taxon>Bacteria</taxon>
        <taxon>Pseudomonadati</taxon>
        <taxon>Pseudomonadota</taxon>
        <taxon>Gammaproteobacteria</taxon>
        <taxon>Alteromonadales</taxon>
        <taxon>Alteromonadaceae</taxon>
        <taxon>Bowmanella</taxon>
    </lineage>
</organism>